<sequence length="266" mass="29473">MTARRSAAKAKGMSTDPRLFLDSPFAAAARLALSREDTHYILNVMRRGEGDGVRLFNGRDGEWTARIADPHRKGAILELVAQTRAQTSVPDLWLLFAPVKRQKTDLIVEKATELGVREIHPVTTRRTQADRSKPERFHIIAKEAAEQTERLDLPEIVPIERLERVLDGWDPARILYYCDEAGDDDGEPWGGNAGRAGPMLDVLRADPAGPAALMIGPEGGFAPEERTRLRQLDFVRAVSLGPRILRAETAVIAALSLWQAVRGDWG</sequence>
<dbReference type="GO" id="GO:0070475">
    <property type="term" value="P:rRNA base methylation"/>
    <property type="evidence" value="ECO:0007669"/>
    <property type="project" value="TreeGrafter"/>
</dbReference>
<dbReference type="CDD" id="cd18084">
    <property type="entry name" value="RsmE-like"/>
    <property type="match status" value="1"/>
</dbReference>
<accession>A0A1G9RG60</accession>
<dbReference type="Gene3D" id="2.40.240.20">
    <property type="entry name" value="Hypothetical PUA domain-like, domain 1"/>
    <property type="match status" value="1"/>
</dbReference>
<keyword evidence="9 12" id="KW-0949">S-adenosyl-L-methionine</keyword>
<dbReference type="AlphaFoldDB" id="A0A1G9RG60"/>
<evidence type="ECO:0000256" key="4">
    <source>
        <dbReference type="ARBA" id="ARBA00013673"/>
    </source>
</evidence>
<keyword evidence="6 12" id="KW-0698">rRNA processing</keyword>
<evidence type="ECO:0000256" key="8">
    <source>
        <dbReference type="ARBA" id="ARBA00022679"/>
    </source>
</evidence>
<dbReference type="EC" id="2.1.1.193" evidence="3 12"/>
<evidence type="ECO:0000256" key="6">
    <source>
        <dbReference type="ARBA" id="ARBA00022552"/>
    </source>
</evidence>
<reference evidence="15 16" key="1">
    <citation type="submission" date="2016-10" db="EMBL/GenBank/DDBJ databases">
        <authorList>
            <person name="de Groot N.N."/>
        </authorList>
    </citation>
    <scope>NUCLEOTIDE SEQUENCE [LARGE SCALE GENOMIC DNA]</scope>
    <source>
        <strain evidence="15 16">DSM 16077</strain>
    </source>
</reference>
<comment type="subcellular location">
    <subcellularLocation>
        <location evidence="1 12">Cytoplasm</location>
    </subcellularLocation>
</comment>
<name>A0A1G9RG60_9PROT</name>
<evidence type="ECO:0000256" key="9">
    <source>
        <dbReference type="ARBA" id="ARBA00022691"/>
    </source>
</evidence>
<dbReference type="GO" id="GO:0070042">
    <property type="term" value="F:rRNA (uridine-N3-)-methyltransferase activity"/>
    <property type="evidence" value="ECO:0007669"/>
    <property type="project" value="TreeGrafter"/>
</dbReference>
<protein>
    <recommendedName>
        <fullName evidence="4 12">Ribosomal RNA small subunit methyltransferase E</fullName>
        <ecNumber evidence="3 12">2.1.1.193</ecNumber>
    </recommendedName>
</protein>
<evidence type="ECO:0000313" key="15">
    <source>
        <dbReference type="EMBL" id="SDM22226.1"/>
    </source>
</evidence>
<evidence type="ECO:0000256" key="1">
    <source>
        <dbReference type="ARBA" id="ARBA00004496"/>
    </source>
</evidence>
<dbReference type="SUPFAM" id="SSF75217">
    <property type="entry name" value="alpha/beta knot"/>
    <property type="match status" value="1"/>
</dbReference>
<dbReference type="GO" id="GO:0005737">
    <property type="term" value="C:cytoplasm"/>
    <property type="evidence" value="ECO:0007669"/>
    <property type="project" value="UniProtKB-SubCell"/>
</dbReference>
<proteinExistence type="inferred from homology"/>
<dbReference type="PIRSF" id="PIRSF015601">
    <property type="entry name" value="MTase_slr0722"/>
    <property type="match status" value="1"/>
</dbReference>
<gene>
    <name evidence="15" type="ORF">SAMN04488568_10710</name>
</gene>
<dbReference type="InterPro" id="IPR015947">
    <property type="entry name" value="PUA-like_sf"/>
</dbReference>
<keyword evidence="5 12" id="KW-0963">Cytoplasm</keyword>
<dbReference type="Proteomes" id="UP000199759">
    <property type="component" value="Unassembled WGS sequence"/>
</dbReference>
<keyword evidence="8 12" id="KW-0808">Transferase</keyword>
<dbReference type="SUPFAM" id="SSF88697">
    <property type="entry name" value="PUA domain-like"/>
    <property type="match status" value="1"/>
</dbReference>
<dbReference type="InterPro" id="IPR029026">
    <property type="entry name" value="tRNA_m1G_MTases_N"/>
</dbReference>
<evidence type="ECO:0000313" key="16">
    <source>
        <dbReference type="Proteomes" id="UP000199759"/>
    </source>
</evidence>
<dbReference type="NCBIfam" id="NF008696">
    <property type="entry name" value="PRK11713.3-5"/>
    <property type="match status" value="1"/>
</dbReference>
<feature type="domain" description="Ribosomal RNA small subunit methyltransferase E PUA-like" evidence="14">
    <location>
        <begin position="33"/>
        <end position="79"/>
    </location>
</feature>
<comment type="function">
    <text evidence="10 12">Specifically methylates the N3 position of the uracil ring of uridine 1498 (m3U1498) in 16S rRNA. Acts on the fully assembled 30S ribosomal subunit.</text>
</comment>
<dbReference type="NCBIfam" id="TIGR00046">
    <property type="entry name" value="RsmE family RNA methyltransferase"/>
    <property type="match status" value="1"/>
</dbReference>
<comment type="catalytic activity">
    <reaction evidence="11 12">
        <text>uridine(1498) in 16S rRNA + S-adenosyl-L-methionine = N(3)-methyluridine(1498) in 16S rRNA + S-adenosyl-L-homocysteine + H(+)</text>
        <dbReference type="Rhea" id="RHEA:42920"/>
        <dbReference type="Rhea" id="RHEA-COMP:10283"/>
        <dbReference type="Rhea" id="RHEA-COMP:10284"/>
        <dbReference type="ChEBI" id="CHEBI:15378"/>
        <dbReference type="ChEBI" id="CHEBI:57856"/>
        <dbReference type="ChEBI" id="CHEBI:59789"/>
        <dbReference type="ChEBI" id="CHEBI:65315"/>
        <dbReference type="ChEBI" id="CHEBI:74502"/>
        <dbReference type="EC" id="2.1.1.193"/>
    </reaction>
</comment>
<evidence type="ECO:0000256" key="11">
    <source>
        <dbReference type="ARBA" id="ARBA00047944"/>
    </source>
</evidence>
<dbReference type="InterPro" id="IPR029028">
    <property type="entry name" value="Alpha/beta_knot_MTases"/>
</dbReference>
<dbReference type="PANTHER" id="PTHR30027:SF3">
    <property type="entry name" value="16S RRNA (URACIL(1498)-N(3))-METHYLTRANSFERASE"/>
    <property type="match status" value="1"/>
</dbReference>
<evidence type="ECO:0000256" key="10">
    <source>
        <dbReference type="ARBA" id="ARBA00025699"/>
    </source>
</evidence>
<evidence type="ECO:0000259" key="14">
    <source>
        <dbReference type="Pfam" id="PF20260"/>
    </source>
</evidence>
<feature type="domain" description="Ribosomal RNA small subunit methyltransferase E methyltransferase" evidence="13">
    <location>
        <begin position="91"/>
        <end position="259"/>
    </location>
</feature>
<keyword evidence="16" id="KW-1185">Reference proteome</keyword>
<comment type="similarity">
    <text evidence="2 12">Belongs to the RNA methyltransferase RsmE family.</text>
</comment>
<dbReference type="Pfam" id="PF04452">
    <property type="entry name" value="Methyltrans_RNA"/>
    <property type="match status" value="1"/>
</dbReference>
<dbReference type="PANTHER" id="PTHR30027">
    <property type="entry name" value="RIBOSOMAL RNA SMALL SUBUNIT METHYLTRANSFERASE E"/>
    <property type="match status" value="1"/>
</dbReference>
<evidence type="ECO:0000256" key="2">
    <source>
        <dbReference type="ARBA" id="ARBA00005528"/>
    </source>
</evidence>
<organism evidence="15 16">
    <name type="scientific">Maricaulis salignorans</name>
    <dbReference type="NCBI Taxonomy" id="144026"/>
    <lineage>
        <taxon>Bacteria</taxon>
        <taxon>Pseudomonadati</taxon>
        <taxon>Pseudomonadota</taxon>
        <taxon>Alphaproteobacteria</taxon>
        <taxon>Maricaulales</taxon>
        <taxon>Maricaulaceae</taxon>
        <taxon>Maricaulis</taxon>
    </lineage>
</organism>
<dbReference type="InterPro" id="IPR046887">
    <property type="entry name" value="RsmE_PUA-like"/>
</dbReference>
<dbReference type="InterPro" id="IPR006700">
    <property type="entry name" value="RsmE"/>
</dbReference>
<evidence type="ECO:0000256" key="3">
    <source>
        <dbReference type="ARBA" id="ARBA00012328"/>
    </source>
</evidence>
<keyword evidence="7 12" id="KW-0489">Methyltransferase</keyword>
<dbReference type="InterPro" id="IPR046886">
    <property type="entry name" value="RsmE_MTase_dom"/>
</dbReference>
<evidence type="ECO:0000256" key="7">
    <source>
        <dbReference type="ARBA" id="ARBA00022603"/>
    </source>
</evidence>
<dbReference type="Pfam" id="PF20260">
    <property type="entry name" value="PUA_4"/>
    <property type="match status" value="1"/>
</dbReference>
<evidence type="ECO:0000259" key="13">
    <source>
        <dbReference type="Pfam" id="PF04452"/>
    </source>
</evidence>
<dbReference type="EMBL" id="FNHG01000007">
    <property type="protein sequence ID" value="SDM22226.1"/>
    <property type="molecule type" value="Genomic_DNA"/>
</dbReference>
<evidence type="ECO:0000256" key="12">
    <source>
        <dbReference type="PIRNR" id="PIRNR015601"/>
    </source>
</evidence>
<dbReference type="Gene3D" id="3.40.1280.10">
    <property type="match status" value="1"/>
</dbReference>
<dbReference type="STRING" id="144026.SAMN04488568_10710"/>
<evidence type="ECO:0000256" key="5">
    <source>
        <dbReference type="ARBA" id="ARBA00022490"/>
    </source>
</evidence>